<dbReference type="PROSITE" id="PS51007">
    <property type="entry name" value="CYTC"/>
    <property type="match status" value="1"/>
</dbReference>
<evidence type="ECO:0000313" key="11">
    <source>
        <dbReference type="Proteomes" id="UP001453229"/>
    </source>
</evidence>
<dbReference type="RefSeq" id="WP_342594234.1">
    <property type="nucleotide sequence ID" value="NZ_CP151919.1"/>
</dbReference>
<keyword evidence="1" id="KW-0813">Transport</keyword>
<dbReference type="Pfam" id="PF00034">
    <property type="entry name" value="Cytochrom_C"/>
    <property type="match status" value="1"/>
</dbReference>
<evidence type="ECO:0000259" key="9">
    <source>
        <dbReference type="PROSITE" id="PS51007"/>
    </source>
</evidence>
<organism evidence="10 11">
    <name type="scientific">Salinicola lusitanus</name>
    <dbReference type="NCBI Taxonomy" id="1949085"/>
    <lineage>
        <taxon>Bacteria</taxon>
        <taxon>Pseudomonadati</taxon>
        <taxon>Pseudomonadota</taxon>
        <taxon>Gammaproteobacteria</taxon>
        <taxon>Oceanospirillales</taxon>
        <taxon>Halomonadaceae</taxon>
        <taxon>Salinicola</taxon>
    </lineage>
</organism>
<keyword evidence="2 6" id="KW-0349">Heme</keyword>
<proteinExistence type="predicted"/>
<keyword evidence="3 6" id="KW-0479">Metal-binding</keyword>
<dbReference type="InterPro" id="IPR008168">
    <property type="entry name" value="Cyt_C_IC"/>
</dbReference>
<feature type="domain" description="Cytochrome c" evidence="9">
    <location>
        <begin position="79"/>
        <end position="169"/>
    </location>
</feature>
<evidence type="ECO:0000256" key="2">
    <source>
        <dbReference type="ARBA" id="ARBA00022617"/>
    </source>
</evidence>
<keyword evidence="8" id="KW-1133">Transmembrane helix</keyword>
<keyword evidence="8" id="KW-0472">Membrane</keyword>
<keyword evidence="11" id="KW-1185">Reference proteome</keyword>
<dbReference type="PANTHER" id="PTHR35008">
    <property type="entry name" value="BLL4482 PROTEIN-RELATED"/>
    <property type="match status" value="1"/>
</dbReference>
<evidence type="ECO:0000256" key="5">
    <source>
        <dbReference type="ARBA" id="ARBA00023004"/>
    </source>
</evidence>
<gene>
    <name evidence="10" type="ORF">AAGT95_14280</name>
</gene>
<dbReference type="InterPro" id="IPR009056">
    <property type="entry name" value="Cyt_c-like_dom"/>
</dbReference>
<accession>A0ABZ3CPC9</accession>
<dbReference type="SUPFAM" id="SSF46626">
    <property type="entry name" value="Cytochrome c"/>
    <property type="match status" value="1"/>
</dbReference>
<keyword evidence="4" id="KW-0249">Electron transport</keyword>
<evidence type="ECO:0000256" key="7">
    <source>
        <dbReference type="SAM" id="MobiDB-lite"/>
    </source>
</evidence>
<dbReference type="InterPro" id="IPR036909">
    <property type="entry name" value="Cyt_c-like_dom_sf"/>
</dbReference>
<evidence type="ECO:0000256" key="3">
    <source>
        <dbReference type="ARBA" id="ARBA00022723"/>
    </source>
</evidence>
<feature type="compositionally biased region" description="Polar residues" evidence="7">
    <location>
        <begin position="60"/>
        <end position="74"/>
    </location>
</feature>
<sequence length="233" mass="24994">MTSRKPRIRTISGTVRKGYEPSENFNPIPWPLFAVAMALIAWGAYTLFTASGYADKTPTEVVSSSGNAENSLADNQEEPDHSRGEALFVTNCSTCHQINGVGMRDAIPPLAGSPFVAADPAVMASIMIRGIEGPIEVKGNTFNGKMPTFGSTLNDDEIAGIVNYVRSRWDDDSGEQDVRQLSAQEVASLKSRYGPSFEPWSGGKALRVEFPIMASQGVTADEGRATSSKEAAK</sequence>
<reference evidence="10 11" key="1">
    <citation type="submission" date="2024-04" db="EMBL/GenBank/DDBJ databases">
        <title>Salinicola lusitanus LLJ914,a marine bacterium isolated from the Okinawa Trough.</title>
        <authorList>
            <person name="Li J."/>
        </authorList>
    </citation>
    <scope>NUCLEOTIDE SEQUENCE [LARGE SCALE GENOMIC DNA]</scope>
    <source>
        <strain evidence="10 11">LLJ914</strain>
    </source>
</reference>
<dbReference type="PANTHER" id="PTHR35008:SF4">
    <property type="entry name" value="BLL4482 PROTEIN"/>
    <property type="match status" value="1"/>
</dbReference>
<dbReference type="EMBL" id="CP151919">
    <property type="protein sequence ID" value="XAD53004.1"/>
    <property type="molecule type" value="Genomic_DNA"/>
</dbReference>
<dbReference type="Proteomes" id="UP001453229">
    <property type="component" value="Chromosome"/>
</dbReference>
<evidence type="ECO:0000256" key="1">
    <source>
        <dbReference type="ARBA" id="ARBA00022448"/>
    </source>
</evidence>
<keyword evidence="5 6" id="KW-0408">Iron</keyword>
<dbReference type="InterPro" id="IPR051459">
    <property type="entry name" value="Cytochrome_c-type_DH"/>
</dbReference>
<evidence type="ECO:0000256" key="4">
    <source>
        <dbReference type="ARBA" id="ARBA00022982"/>
    </source>
</evidence>
<keyword evidence="8" id="KW-0812">Transmembrane</keyword>
<feature type="region of interest" description="Disordered" evidence="7">
    <location>
        <begin position="58"/>
        <end position="81"/>
    </location>
</feature>
<feature type="transmembrane region" description="Helical" evidence="8">
    <location>
        <begin position="28"/>
        <end position="48"/>
    </location>
</feature>
<dbReference type="Gene3D" id="1.10.760.10">
    <property type="entry name" value="Cytochrome c-like domain"/>
    <property type="match status" value="1"/>
</dbReference>
<name>A0ABZ3CPC9_9GAMM</name>
<evidence type="ECO:0000256" key="8">
    <source>
        <dbReference type="SAM" id="Phobius"/>
    </source>
</evidence>
<evidence type="ECO:0000313" key="10">
    <source>
        <dbReference type="EMBL" id="XAD53004.1"/>
    </source>
</evidence>
<dbReference type="PRINTS" id="PR00605">
    <property type="entry name" value="CYTCHROMECIC"/>
</dbReference>
<protein>
    <submittedName>
        <fullName evidence="10">Cytochrome c</fullName>
    </submittedName>
</protein>
<evidence type="ECO:0000256" key="6">
    <source>
        <dbReference type="PROSITE-ProRule" id="PRU00433"/>
    </source>
</evidence>